<dbReference type="AlphaFoldDB" id="A0A914QZM9"/>
<proteinExistence type="predicted"/>
<reference evidence="2" key="1">
    <citation type="submission" date="2022-11" db="UniProtKB">
        <authorList>
            <consortium name="WormBaseParasite"/>
        </authorList>
    </citation>
    <scope>IDENTIFICATION</scope>
</reference>
<evidence type="ECO:0000313" key="2">
    <source>
        <dbReference type="WBParaSite" id="PDA_v2.g7557.t1"/>
    </source>
</evidence>
<name>A0A914QZM9_9BILA</name>
<evidence type="ECO:0000313" key="1">
    <source>
        <dbReference type="Proteomes" id="UP000887578"/>
    </source>
</evidence>
<accession>A0A914QZM9</accession>
<organism evidence="1 2">
    <name type="scientific">Panagrolaimus davidi</name>
    <dbReference type="NCBI Taxonomy" id="227884"/>
    <lineage>
        <taxon>Eukaryota</taxon>
        <taxon>Metazoa</taxon>
        <taxon>Ecdysozoa</taxon>
        <taxon>Nematoda</taxon>
        <taxon>Chromadorea</taxon>
        <taxon>Rhabditida</taxon>
        <taxon>Tylenchina</taxon>
        <taxon>Panagrolaimomorpha</taxon>
        <taxon>Panagrolaimoidea</taxon>
        <taxon>Panagrolaimidae</taxon>
        <taxon>Panagrolaimus</taxon>
    </lineage>
</organism>
<keyword evidence="1" id="KW-1185">Reference proteome</keyword>
<protein>
    <submittedName>
        <fullName evidence="2">Uncharacterized protein</fullName>
    </submittedName>
</protein>
<dbReference type="WBParaSite" id="PDA_v2.g7557.t1">
    <property type="protein sequence ID" value="PDA_v2.g7557.t1"/>
    <property type="gene ID" value="PDA_v2.g7557"/>
</dbReference>
<dbReference type="Proteomes" id="UP000887578">
    <property type="component" value="Unplaced"/>
</dbReference>
<sequence>MEELLFNNSTSTFVFNILEPKMNNVIDSEYKAACFKAIAQIVGKEFIPGVSQIMKIGYDRSTFINLLKLDDLQGEIKLSDYLAELPIDHLTSFCSINNGYGYFLLRYMVESGSLKAKVAVAKALKKAPYIKIGLKKSF</sequence>